<name>A0AC34R5F4_9BILA</name>
<evidence type="ECO:0000313" key="2">
    <source>
        <dbReference type="WBParaSite" id="JU765_v2.g358.t1"/>
    </source>
</evidence>
<dbReference type="Proteomes" id="UP000887576">
    <property type="component" value="Unplaced"/>
</dbReference>
<reference evidence="2" key="1">
    <citation type="submission" date="2022-11" db="UniProtKB">
        <authorList>
            <consortium name="WormBaseParasite"/>
        </authorList>
    </citation>
    <scope>IDENTIFICATION</scope>
</reference>
<dbReference type="WBParaSite" id="JU765_v2.g358.t1">
    <property type="protein sequence ID" value="JU765_v2.g358.t1"/>
    <property type="gene ID" value="JU765_v2.g358"/>
</dbReference>
<proteinExistence type="predicted"/>
<protein>
    <submittedName>
        <fullName evidence="2">Uncharacterized protein</fullName>
    </submittedName>
</protein>
<organism evidence="1 2">
    <name type="scientific">Panagrolaimus sp. JU765</name>
    <dbReference type="NCBI Taxonomy" id="591449"/>
    <lineage>
        <taxon>Eukaryota</taxon>
        <taxon>Metazoa</taxon>
        <taxon>Ecdysozoa</taxon>
        <taxon>Nematoda</taxon>
        <taxon>Chromadorea</taxon>
        <taxon>Rhabditida</taxon>
        <taxon>Tylenchina</taxon>
        <taxon>Panagrolaimomorpha</taxon>
        <taxon>Panagrolaimoidea</taxon>
        <taxon>Panagrolaimidae</taxon>
        <taxon>Panagrolaimus</taxon>
    </lineage>
</organism>
<accession>A0AC34R5F4</accession>
<sequence>SLIRDKENELTTVRNAMEQNEEVLIRVYQEKERQYREQMCELRQKLQTSQQGENTLRIQLRQSEDNRNELQRNFDILSEEKTGLQKRCQQIERELYSIRVKFDDFVRDTKAAPKNCENCKRGIVNGNGNVKAPIPTPRLSKLMEKEDKELRGEVEELKDQVSTLRDQLNNQMRFFAEERKRWEHDRNKSGSPRSHFKNASQDVRTAVLLSNDRLI</sequence>
<evidence type="ECO:0000313" key="1">
    <source>
        <dbReference type="Proteomes" id="UP000887576"/>
    </source>
</evidence>